<keyword evidence="4" id="KW-1185">Reference proteome</keyword>
<dbReference type="EMBL" id="CP130472">
    <property type="protein sequence ID" value="WLS43396.1"/>
    <property type="molecule type" value="Genomic_DNA"/>
</dbReference>
<protein>
    <submittedName>
        <fullName evidence="3">Carboxymuconolactone decarboxylase family protein</fullName>
    </submittedName>
</protein>
<feature type="signal peptide" evidence="1">
    <location>
        <begin position="1"/>
        <end position="17"/>
    </location>
</feature>
<dbReference type="InterPro" id="IPR029032">
    <property type="entry name" value="AhpD-like"/>
</dbReference>
<evidence type="ECO:0000256" key="1">
    <source>
        <dbReference type="SAM" id="SignalP"/>
    </source>
</evidence>
<keyword evidence="1" id="KW-0732">Signal</keyword>
<evidence type="ECO:0000313" key="3">
    <source>
        <dbReference type="EMBL" id="WLS43396.1"/>
    </source>
</evidence>
<dbReference type="AlphaFoldDB" id="A0AAJ6L2G8"/>
<sequence>MLAPPVALHAASPVMLAAAWTMLREALLASGRTGRDAREVVAAGVSQANRCPYCVDVHGGTLAGLLSGPDAAAVLTGQLADLREPRLRELARWAAYGGPPPFPPEHGPELVGVAVAFHYLNRMVNVFLPDSPLPPVPGPVAAVLRRGAARILAGLARRPVVPGVSPGLLPPATVPPDLSWTGDRPHLVAAFARSAAVVDAAGERTVPAPVRRLLTAQLPRLGAPPPVLDARPAALRHRWLDECVAGLPEPDRPAGRLALLVAFASYRVTAADVDRVRARGYDDRGLVELAAWSSLTAARYLGARALRVAPAPTAGWSRRTIG</sequence>
<dbReference type="NCBIfam" id="TIGR00778">
    <property type="entry name" value="ahpD_dom"/>
    <property type="match status" value="1"/>
</dbReference>
<dbReference type="InterPro" id="IPR004675">
    <property type="entry name" value="AhpD_core"/>
</dbReference>
<dbReference type="Gene3D" id="1.20.1290.10">
    <property type="entry name" value="AhpD-like"/>
    <property type="match status" value="2"/>
</dbReference>
<organism evidence="3 4">
    <name type="scientific">Micromonospora profundi</name>
    <dbReference type="NCBI Taxonomy" id="1420889"/>
    <lineage>
        <taxon>Bacteria</taxon>
        <taxon>Bacillati</taxon>
        <taxon>Actinomycetota</taxon>
        <taxon>Actinomycetes</taxon>
        <taxon>Micromonosporales</taxon>
        <taxon>Micromonosporaceae</taxon>
        <taxon>Micromonospora</taxon>
    </lineage>
</organism>
<feature type="domain" description="Carboxymuconolactone decarboxylase-like" evidence="2">
    <location>
        <begin position="16"/>
        <end position="94"/>
    </location>
</feature>
<dbReference type="Pfam" id="PF02627">
    <property type="entry name" value="CMD"/>
    <property type="match status" value="1"/>
</dbReference>
<gene>
    <name evidence="3" type="ORF">Q3V37_18505</name>
</gene>
<dbReference type="InterPro" id="IPR003779">
    <property type="entry name" value="CMD-like"/>
</dbReference>
<dbReference type="SUPFAM" id="SSF69118">
    <property type="entry name" value="AhpD-like"/>
    <property type="match status" value="2"/>
</dbReference>
<name>A0AAJ6L2G8_9ACTN</name>
<proteinExistence type="predicted"/>
<evidence type="ECO:0000259" key="2">
    <source>
        <dbReference type="Pfam" id="PF02627"/>
    </source>
</evidence>
<dbReference type="KEGG" id="mprn:Q3V37_18505"/>
<feature type="chain" id="PRO_5042595922" evidence="1">
    <location>
        <begin position="18"/>
        <end position="322"/>
    </location>
</feature>
<evidence type="ECO:0000313" key="4">
    <source>
        <dbReference type="Proteomes" id="UP001235874"/>
    </source>
</evidence>
<reference evidence="3 4" key="1">
    <citation type="submission" date="2023-07" db="EMBL/GenBank/DDBJ databases">
        <title>Micromonospora profundi TRM 95458 converts glycerol to a new osmotic compound.</title>
        <authorList>
            <person name="Lu D."/>
        </authorList>
    </citation>
    <scope>NUCLEOTIDE SEQUENCE [LARGE SCALE GENOMIC DNA]</scope>
    <source>
        <strain evidence="3 4">TRM95458</strain>
    </source>
</reference>
<dbReference type="GO" id="GO:0051920">
    <property type="term" value="F:peroxiredoxin activity"/>
    <property type="evidence" value="ECO:0007669"/>
    <property type="project" value="InterPro"/>
</dbReference>
<dbReference type="RefSeq" id="WP_306270836.1">
    <property type="nucleotide sequence ID" value="NZ_CP130472.1"/>
</dbReference>
<dbReference type="Proteomes" id="UP001235874">
    <property type="component" value="Chromosome"/>
</dbReference>
<accession>A0AAJ6L2G8</accession>